<proteinExistence type="predicted"/>
<gene>
    <name evidence="1" type="ORF">C672_3510</name>
</gene>
<dbReference type="GeneID" id="67474439"/>
<name>T4V8H4_PARBF</name>
<organism evidence="1 2">
    <name type="scientific">Paraclostridium bifermentans ATCC 638 = DSM 14991</name>
    <dbReference type="NCBI Taxonomy" id="1233171"/>
    <lineage>
        <taxon>Bacteria</taxon>
        <taxon>Bacillati</taxon>
        <taxon>Bacillota</taxon>
        <taxon>Clostridia</taxon>
        <taxon>Peptostreptococcales</taxon>
        <taxon>Peptostreptococcaceae</taxon>
        <taxon>Paraclostridium</taxon>
    </lineage>
</organism>
<sequence length="74" mass="9019">MKKDLKELYKEWRKQIEEHNKEEMELGGSHPVYGSWDCGEGCVREDFTAYAELDEEIKYEEMLELEREYNRIQI</sequence>
<evidence type="ECO:0000313" key="1">
    <source>
        <dbReference type="EMBL" id="EQK40024.1"/>
    </source>
</evidence>
<dbReference type="Proteomes" id="UP000015688">
    <property type="component" value="Unassembled WGS sequence"/>
</dbReference>
<accession>T4V8H4</accession>
<evidence type="ECO:0000313" key="2">
    <source>
        <dbReference type="Proteomes" id="UP000015688"/>
    </source>
</evidence>
<dbReference type="PATRIC" id="fig|1233171.3.peg.3378"/>
<dbReference type="AlphaFoldDB" id="T4V8H4"/>
<dbReference type="RefSeq" id="WP_021434486.1">
    <property type="nucleotide sequence ID" value="NZ_AVNC01000022.1"/>
</dbReference>
<dbReference type="EMBL" id="AVNC01000022">
    <property type="protein sequence ID" value="EQK40024.1"/>
    <property type="molecule type" value="Genomic_DNA"/>
</dbReference>
<reference evidence="1 2" key="1">
    <citation type="submission" date="2013-06" db="EMBL/GenBank/DDBJ databases">
        <authorList>
            <person name="Walk S."/>
            <person name="Aronoff D."/>
            <person name="Young V.Y."/>
            <person name="Marsh J."/>
            <person name="Harrison L."/>
            <person name="Daugherty S.C."/>
            <person name="Shefchek K.A."/>
            <person name="Hine E.E."/>
            <person name="Tallon L.J."/>
            <person name="Sadzewicz L.K."/>
            <person name="Rasko D.A."/>
        </authorList>
    </citation>
    <scope>NUCLEOTIDE SEQUENCE [LARGE SCALE GENOMIC DNA]</scope>
    <source>
        <strain evidence="1 2">ATCC 638</strain>
    </source>
</reference>
<protein>
    <submittedName>
        <fullName evidence="1">Uncharacterized protein</fullName>
    </submittedName>
</protein>
<comment type="caution">
    <text evidence="1">The sequence shown here is derived from an EMBL/GenBank/DDBJ whole genome shotgun (WGS) entry which is preliminary data.</text>
</comment>